<dbReference type="EMBL" id="CP056069">
    <property type="protein sequence ID" value="UKK00532.2"/>
    <property type="molecule type" value="Genomic_DNA"/>
</dbReference>
<reference evidence="2" key="1">
    <citation type="submission" date="2022-07" db="EMBL/GenBank/DDBJ databases">
        <title>Evaluation of T. orientalis genome assembly methods using nanopore sequencing and analysis of variation between genomes.</title>
        <authorList>
            <person name="Yam J."/>
            <person name="Micallef M.L."/>
            <person name="Liu M."/>
            <person name="Djordjevic S.P."/>
            <person name="Bogema D.R."/>
            <person name="Jenkins C."/>
        </authorList>
    </citation>
    <scope>NUCLEOTIDE SEQUENCE</scope>
    <source>
        <strain evidence="2">Goon Nure</strain>
    </source>
</reference>
<accession>A0A976MCE2</accession>
<dbReference type="AlphaFoldDB" id="A0A976MCE2"/>
<evidence type="ECO:0000313" key="2">
    <source>
        <dbReference type="EMBL" id="UKK00532.2"/>
    </source>
</evidence>
<keyword evidence="1" id="KW-1133">Transmembrane helix</keyword>
<organism evidence="2 3">
    <name type="scientific">Theileria orientalis</name>
    <dbReference type="NCBI Taxonomy" id="68886"/>
    <lineage>
        <taxon>Eukaryota</taxon>
        <taxon>Sar</taxon>
        <taxon>Alveolata</taxon>
        <taxon>Apicomplexa</taxon>
        <taxon>Aconoidasida</taxon>
        <taxon>Piroplasmida</taxon>
        <taxon>Theileriidae</taxon>
        <taxon>Theileria</taxon>
    </lineage>
</organism>
<name>A0A976MCE2_THEOR</name>
<keyword evidence="1" id="KW-0812">Transmembrane</keyword>
<evidence type="ECO:0000256" key="1">
    <source>
        <dbReference type="SAM" id="Phobius"/>
    </source>
</evidence>
<dbReference type="Proteomes" id="UP000244811">
    <property type="component" value="Chromosome 1"/>
</dbReference>
<keyword evidence="1" id="KW-0472">Membrane</keyword>
<protein>
    <submittedName>
        <fullName evidence="2">Uncharacterized protein</fullName>
    </submittedName>
</protein>
<proteinExistence type="predicted"/>
<sequence>MGARQSHLNIILESSDYKCNQPLEDKGKYTLESSKGLYKDCNDFEVVTYNINHTEGDGTNYDIYIYNTKDLSYKGAYAFAYCSPSYNQVATRVEVYYSVLAPTNPLVISFVTRSQHSYHCPFDRLKSVGWDWASNITEYASENLLDLLKKQYLKISWNKTIKFTKGNDNKDVKVQRQEIDDSTYYRVILLPEGKECVLGSECLCYFNFGDSKVNCKSKNGNNKIDTYYLESLFDKYYPGIILYFARKTPKSNANQGKANEDKDYDNTLLLVEFIHSCKTTTLRRMDKDCCLWAGEQVKYTKYDDRLKELQSIYQAAQNNVTKTIFLDKISSNICNTTVKSEQQNVYNKYQYEFEQKSKAVLLFERRTITIGSFTSAGLEVKQVDVYYLKFKGAKDEEQDVKPFLIVIDKNGKDTPKKAYHFKYGFGFDKWEEFEKVEGLQGKLEEIKKNITCSLGIDLLRMMVYNILIGEKPPPAPAAPPGVHEERPKVVRPETGPEGLSLGLIIGCSVGGVLLISGLAIGYGVYWYNTTIKLLT</sequence>
<gene>
    <name evidence="2" type="ORF">MACK_000606</name>
</gene>
<evidence type="ECO:0000313" key="3">
    <source>
        <dbReference type="Proteomes" id="UP000244811"/>
    </source>
</evidence>
<feature type="transmembrane region" description="Helical" evidence="1">
    <location>
        <begin position="501"/>
        <end position="527"/>
    </location>
</feature>